<gene>
    <name evidence="2" type="ORF">GTP41_10060</name>
</gene>
<feature type="signal peptide" evidence="1">
    <location>
        <begin position="1"/>
        <end position="23"/>
    </location>
</feature>
<dbReference type="AlphaFoldDB" id="A0A6N9HH67"/>
<evidence type="ECO:0000313" key="3">
    <source>
        <dbReference type="Proteomes" id="UP000448575"/>
    </source>
</evidence>
<protein>
    <recommendedName>
        <fullName evidence="4">TraB/GumN family protein</fullName>
    </recommendedName>
</protein>
<feature type="chain" id="PRO_5027082774" description="TraB/GumN family protein" evidence="1">
    <location>
        <begin position="24"/>
        <end position="239"/>
    </location>
</feature>
<evidence type="ECO:0008006" key="4">
    <source>
        <dbReference type="Google" id="ProtNLM"/>
    </source>
</evidence>
<comment type="caution">
    <text evidence="2">The sequence shown here is derived from an EMBL/GenBank/DDBJ whole genome shotgun (WGS) entry which is preliminary data.</text>
</comment>
<keyword evidence="1" id="KW-0732">Signal</keyword>
<reference evidence="2 3" key="1">
    <citation type="submission" date="2019-12" db="EMBL/GenBank/DDBJ databases">
        <title>Novel species isolated from a subtropical stream in China.</title>
        <authorList>
            <person name="Lu H."/>
        </authorList>
    </citation>
    <scope>NUCLEOTIDE SEQUENCE [LARGE SCALE GENOMIC DNA]</scope>
    <source>
        <strain evidence="2 3">DS3</strain>
    </source>
</reference>
<keyword evidence="3" id="KW-1185">Reference proteome</keyword>
<name>A0A6N9HH67_9BURK</name>
<dbReference type="RefSeq" id="WP_161025447.1">
    <property type="nucleotide sequence ID" value="NZ_WWCJ01000006.1"/>
</dbReference>
<evidence type="ECO:0000313" key="2">
    <source>
        <dbReference type="EMBL" id="MYN02443.1"/>
    </source>
</evidence>
<evidence type="ECO:0000256" key="1">
    <source>
        <dbReference type="SAM" id="SignalP"/>
    </source>
</evidence>
<dbReference type="EMBL" id="WWCJ01000006">
    <property type="protein sequence ID" value="MYN02443.1"/>
    <property type="molecule type" value="Genomic_DNA"/>
</dbReference>
<proteinExistence type="predicted"/>
<sequence length="239" mass="26902">MNKLFQCLAAATLVVATITPALAASEVFLLGTLYKRHEQVPAYNVDTLVRIVEKVAPDVLVLDVTPDELRKRTVFPGKIEYTHGIFPLMDKRKFITYPAEPAEPLFSEIVESVKSRIQQFDKEQPELSASFKRTEKNMYAMLGKHWSSAARVQDDATSEMIDASARLYAEILGPVKKDADERWDKHTADMVKRAVSEHPGKRVLVLTGIRNRPLVQRNLQGDPAIKLVDMPAWLTQAGF</sequence>
<organism evidence="2 3">
    <name type="scientific">Pseudoduganella guangdongensis</name>
    <dbReference type="NCBI Taxonomy" id="2692179"/>
    <lineage>
        <taxon>Bacteria</taxon>
        <taxon>Pseudomonadati</taxon>
        <taxon>Pseudomonadota</taxon>
        <taxon>Betaproteobacteria</taxon>
        <taxon>Burkholderiales</taxon>
        <taxon>Oxalobacteraceae</taxon>
        <taxon>Telluria group</taxon>
        <taxon>Pseudoduganella</taxon>
    </lineage>
</organism>
<accession>A0A6N9HH67</accession>
<dbReference type="Proteomes" id="UP000448575">
    <property type="component" value="Unassembled WGS sequence"/>
</dbReference>